<name>A0AB36DAQ2_9PSED</name>
<feature type="compositionally biased region" description="Polar residues" evidence="1">
    <location>
        <begin position="1"/>
        <end position="11"/>
    </location>
</feature>
<evidence type="ECO:0000313" key="2">
    <source>
        <dbReference type="EMBL" id="NMZ83721.1"/>
    </source>
</evidence>
<gene>
    <name evidence="2" type="ORF">HBO26_31005</name>
    <name evidence="3" type="ORF">SAMN04489801_5770</name>
</gene>
<protein>
    <submittedName>
        <fullName evidence="2">Uncharacterized protein</fullName>
    </submittedName>
</protein>
<evidence type="ECO:0000313" key="4">
    <source>
        <dbReference type="Proteomes" id="UP000182476"/>
    </source>
</evidence>
<reference evidence="2 5" key="2">
    <citation type="journal article" date="2020" name="Front. Microbiol.">
        <title>Genetic Organization of the aprX-lipA2 Operon Affects the Proteolytic Potential of Pseudomonas Species in Milk.</title>
        <authorList>
            <person name="Maier C."/>
            <person name="Huptas C."/>
            <person name="von Neubeck M."/>
            <person name="Scherer S."/>
            <person name="Wenning M."/>
            <person name="Lucking G."/>
        </authorList>
    </citation>
    <scope>NUCLEOTIDE SEQUENCE [LARGE SCALE GENOMIC DNA]</scope>
    <source>
        <strain evidence="2 5">WS 5114</strain>
    </source>
</reference>
<evidence type="ECO:0000313" key="3">
    <source>
        <dbReference type="EMBL" id="SDU66912.1"/>
    </source>
</evidence>
<dbReference type="AlphaFoldDB" id="A0AB36DAQ2"/>
<organism evidence="2 5">
    <name type="scientific">Pseudomonas mandelii</name>
    <dbReference type="NCBI Taxonomy" id="75612"/>
    <lineage>
        <taxon>Bacteria</taxon>
        <taxon>Pseudomonadati</taxon>
        <taxon>Pseudomonadota</taxon>
        <taxon>Gammaproteobacteria</taxon>
        <taxon>Pseudomonadales</taxon>
        <taxon>Pseudomonadaceae</taxon>
        <taxon>Pseudomonas</taxon>
    </lineage>
</organism>
<dbReference type="EMBL" id="JAAQXV010000018">
    <property type="protein sequence ID" value="NMZ83721.1"/>
    <property type="molecule type" value="Genomic_DNA"/>
</dbReference>
<dbReference type="Proteomes" id="UP000548707">
    <property type="component" value="Unassembled WGS sequence"/>
</dbReference>
<reference evidence="2" key="3">
    <citation type="submission" date="2020-03" db="EMBL/GenBank/DDBJ databases">
        <authorList>
            <person name="Maier C."/>
            <person name="Huptas C."/>
            <person name="von Neubeck M."/>
            <person name="Scherer S."/>
            <person name="Wenning M."/>
            <person name="Lucking G."/>
        </authorList>
    </citation>
    <scope>NUCLEOTIDE SEQUENCE</scope>
    <source>
        <strain evidence="2">WS 5114</strain>
    </source>
</reference>
<evidence type="ECO:0000313" key="5">
    <source>
        <dbReference type="Proteomes" id="UP000548707"/>
    </source>
</evidence>
<reference evidence="3 4" key="1">
    <citation type="submission" date="2016-10" db="EMBL/GenBank/DDBJ databases">
        <authorList>
            <person name="Varghese N."/>
            <person name="Submissions S."/>
        </authorList>
    </citation>
    <scope>NUCLEOTIDE SEQUENCE [LARGE SCALE GENOMIC DNA]</scope>
    <source>
        <strain evidence="3 4">LMG 21607</strain>
    </source>
</reference>
<proteinExistence type="predicted"/>
<feature type="region of interest" description="Disordered" evidence="1">
    <location>
        <begin position="1"/>
        <end position="32"/>
    </location>
</feature>
<dbReference type="Proteomes" id="UP000182476">
    <property type="component" value="Chromosome I"/>
</dbReference>
<sequence length="75" mass="8282">MNDQTKPNATENGHEAMHKLAQSVPDRASTDLHGPDFATLTELELNLFRALRAEGQKFGLIVSVEVMDDSEDIQS</sequence>
<evidence type="ECO:0000256" key="1">
    <source>
        <dbReference type="SAM" id="MobiDB-lite"/>
    </source>
</evidence>
<dbReference type="EMBL" id="LT629796">
    <property type="protein sequence ID" value="SDU66912.1"/>
    <property type="molecule type" value="Genomic_DNA"/>
</dbReference>
<keyword evidence="4" id="KW-1185">Reference proteome</keyword>
<dbReference type="GeneID" id="46432706"/>
<dbReference type="RefSeq" id="WP_077750423.1">
    <property type="nucleotide sequence ID" value="NZ_CP177237.1"/>
</dbReference>
<accession>A0AB36DAQ2</accession>